<feature type="chain" id="PRO_5007858820" evidence="2">
    <location>
        <begin position="20"/>
        <end position="251"/>
    </location>
</feature>
<feature type="compositionally biased region" description="Low complexity" evidence="1">
    <location>
        <begin position="34"/>
        <end position="48"/>
    </location>
</feature>
<feature type="region of interest" description="Disordered" evidence="1">
    <location>
        <begin position="62"/>
        <end position="116"/>
    </location>
</feature>
<feature type="compositionally biased region" description="Basic residues" evidence="1">
    <location>
        <begin position="22"/>
        <end position="32"/>
    </location>
</feature>
<sequence>MQAQALLLLLLLTALPALARPAKAHKGKRCRPRSATSSLVTSTSAPTTSEAPVVFVTTSTTTAEAAPTTSAAPVANVAPTPEPDSGSSGSSNSGSSNSGNSDSGSSSPAPTSDESAYLDPQNAERAQFGASPLTWNDTLASAAQGWANKCVFQHSLGALGPYGENLAAGTGSSFGVAQGIQLWLDEASQYNPSSPVASHWTQVVWKGSHQVGCAVAVCPGLLGAGFGDANFYVCEYFPEGNIIGDFAQNVQ</sequence>
<dbReference type="SUPFAM" id="SSF55797">
    <property type="entry name" value="PR-1-like"/>
    <property type="match status" value="1"/>
</dbReference>
<feature type="region of interest" description="Disordered" evidence="1">
    <location>
        <begin position="22"/>
        <end position="48"/>
    </location>
</feature>
<evidence type="ECO:0000313" key="4">
    <source>
        <dbReference type="EMBL" id="KZT59649.1"/>
    </source>
</evidence>
<gene>
    <name evidence="4" type="ORF">CALCODRAFT_515933</name>
</gene>
<feature type="compositionally biased region" description="Low complexity" evidence="1">
    <location>
        <begin position="62"/>
        <end position="107"/>
    </location>
</feature>
<protein>
    <submittedName>
        <fullName evidence="4">PR-1-like protein</fullName>
    </submittedName>
</protein>
<keyword evidence="5" id="KW-1185">Reference proteome</keyword>
<dbReference type="InterPro" id="IPR001283">
    <property type="entry name" value="CRISP-related"/>
</dbReference>
<dbReference type="PANTHER" id="PTHR10334">
    <property type="entry name" value="CYSTEINE-RICH SECRETORY PROTEIN-RELATED"/>
    <property type="match status" value="1"/>
</dbReference>
<dbReference type="SMART" id="SM00198">
    <property type="entry name" value="SCP"/>
    <property type="match status" value="1"/>
</dbReference>
<evidence type="ECO:0000256" key="1">
    <source>
        <dbReference type="SAM" id="MobiDB-lite"/>
    </source>
</evidence>
<evidence type="ECO:0000313" key="5">
    <source>
        <dbReference type="Proteomes" id="UP000076842"/>
    </source>
</evidence>
<accession>A0A165HRM9</accession>
<proteinExistence type="predicted"/>
<feature type="domain" description="SCP" evidence="3">
    <location>
        <begin position="112"/>
        <end position="244"/>
    </location>
</feature>
<dbReference type="AlphaFoldDB" id="A0A165HRM9"/>
<dbReference type="Proteomes" id="UP000076842">
    <property type="component" value="Unassembled WGS sequence"/>
</dbReference>
<dbReference type="InterPro" id="IPR035940">
    <property type="entry name" value="CAP_sf"/>
</dbReference>
<dbReference type="OrthoDB" id="337038at2759"/>
<dbReference type="PRINTS" id="PR00837">
    <property type="entry name" value="V5TPXLIKE"/>
</dbReference>
<feature type="signal peptide" evidence="2">
    <location>
        <begin position="1"/>
        <end position="19"/>
    </location>
</feature>
<dbReference type="EMBL" id="KV423938">
    <property type="protein sequence ID" value="KZT59649.1"/>
    <property type="molecule type" value="Genomic_DNA"/>
</dbReference>
<reference evidence="4 5" key="1">
    <citation type="journal article" date="2016" name="Mol. Biol. Evol.">
        <title>Comparative Genomics of Early-Diverging Mushroom-Forming Fungi Provides Insights into the Origins of Lignocellulose Decay Capabilities.</title>
        <authorList>
            <person name="Nagy L.G."/>
            <person name="Riley R."/>
            <person name="Tritt A."/>
            <person name="Adam C."/>
            <person name="Daum C."/>
            <person name="Floudas D."/>
            <person name="Sun H."/>
            <person name="Yadav J.S."/>
            <person name="Pangilinan J."/>
            <person name="Larsson K.H."/>
            <person name="Matsuura K."/>
            <person name="Barry K."/>
            <person name="Labutti K."/>
            <person name="Kuo R."/>
            <person name="Ohm R.A."/>
            <person name="Bhattacharya S.S."/>
            <person name="Shirouzu T."/>
            <person name="Yoshinaga Y."/>
            <person name="Martin F.M."/>
            <person name="Grigoriev I.V."/>
            <person name="Hibbett D.S."/>
        </authorList>
    </citation>
    <scope>NUCLEOTIDE SEQUENCE [LARGE SCALE GENOMIC DNA]</scope>
    <source>
        <strain evidence="4 5">HHB12733</strain>
    </source>
</reference>
<evidence type="ECO:0000256" key="2">
    <source>
        <dbReference type="SAM" id="SignalP"/>
    </source>
</evidence>
<keyword evidence="2" id="KW-0732">Signal</keyword>
<dbReference type="Pfam" id="PF00188">
    <property type="entry name" value="CAP"/>
    <property type="match status" value="1"/>
</dbReference>
<dbReference type="Gene3D" id="3.40.33.10">
    <property type="entry name" value="CAP"/>
    <property type="match status" value="1"/>
</dbReference>
<evidence type="ECO:0000259" key="3">
    <source>
        <dbReference type="SMART" id="SM00198"/>
    </source>
</evidence>
<dbReference type="InParanoid" id="A0A165HRM9"/>
<name>A0A165HRM9_9BASI</name>
<dbReference type="STRING" id="1353952.A0A165HRM9"/>
<dbReference type="InterPro" id="IPR014044">
    <property type="entry name" value="CAP_dom"/>
</dbReference>
<organism evidence="4 5">
    <name type="scientific">Calocera cornea HHB12733</name>
    <dbReference type="NCBI Taxonomy" id="1353952"/>
    <lineage>
        <taxon>Eukaryota</taxon>
        <taxon>Fungi</taxon>
        <taxon>Dikarya</taxon>
        <taxon>Basidiomycota</taxon>
        <taxon>Agaricomycotina</taxon>
        <taxon>Dacrymycetes</taxon>
        <taxon>Dacrymycetales</taxon>
        <taxon>Dacrymycetaceae</taxon>
        <taxon>Calocera</taxon>
    </lineage>
</organism>